<dbReference type="Proteomes" id="UP001305606">
    <property type="component" value="Chromosome"/>
</dbReference>
<sequence>MPTDVYAAMRAMMRAEAARRPAVARTADPSPPSSAPAAPAAAVDATAQDVSGPEAVPAPAAVPHPVRRARPSRCPACCRAVLRALRGIVSSCFTGRTSRQSQ</sequence>
<evidence type="ECO:0000313" key="3">
    <source>
        <dbReference type="Proteomes" id="UP001305606"/>
    </source>
</evidence>
<evidence type="ECO:0000313" key="2">
    <source>
        <dbReference type="EMBL" id="WNE94555.1"/>
    </source>
</evidence>
<protein>
    <submittedName>
        <fullName evidence="2">Uncharacterized protein</fullName>
    </submittedName>
</protein>
<organism evidence="2 3">
    <name type="scientific">Streptomyces luomodiensis</name>
    <dbReference type="NCBI Taxonomy" id="3026192"/>
    <lineage>
        <taxon>Bacteria</taxon>
        <taxon>Bacillati</taxon>
        <taxon>Actinomycetota</taxon>
        <taxon>Actinomycetes</taxon>
        <taxon>Kitasatosporales</taxon>
        <taxon>Streptomycetaceae</taxon>
        <taxon>Streptomyces</taxon>
    </lineage>
</organism>
<dbReference type="RefSeq" id="WP_311034011.1">
    <property type="nucleotide sequence ID" value="NZ_CP117522.1"/>
</dbReference>
<dbReference type="EMBL" id="CP117522">
    <property type="protein sequence ID" value="WNE94555.1"/>
    <property type="molecule type" value="Genomic_DNA"/>
</dbReference>
<evidence type="ECO:0000256" key="1">
    <source>
        <dbReference type="SAM" id="MobiDB-lite"/>
    </source>
</evidence>
<proteinExistence type="predicted"/>
<name>A0ABY9UVR9_9ACTN</name>
<accession>A0ABY9UVR9</accession>
<gene>
    <name evidence="2" type="ORF">PS467_04005</name>
</gene>
<keyword evidence="3" id="KW-1185">Reference proteome</keyword>
<feature type="region of interest" description="Disordered" evidence="1">
    <location>
        <begin position="20"/>
        <end position="70"/>
    </location>
</feature>
<feature type="compositionally biased region" description="Low complexity" evidence="1">
    <location>
        <begin position="35"/>
        <end position="47"/>
    </location>
</feature>
<feature type="compositionally biased region" description="Low complexity" evidence="1">
    <location>
        <begin position="55"/>
        <end position="64"/>
    </location>
</feature>
<reference evidence="2 3" key="1">
    <citation type="submission" date="2023-02" db="EMBL/GenBank/DDBJ databases">
        <title>Streptomyces sp. SCA4-21 with antifungal activity against Fusarium oxysporum f. sp. cubense, Streptomyces sp. SCA2-17 with antifungal activity against Fusarium oxysporum f. sp. cubense.</title>
        <authorList>
            <person name="Qi D."/>
        </authorList>
    </citation>
    <scope>NUCLEOTIDE SEQUENCE [LARGE SCALE GENOMIC DNA]</scope>
    <source>
        <strain evidence="2 3">SCA4-21</strain>
    </source>
</reference>